<dbReference type="Gene3D" id="3.40.109.10">
    <property type="entry name" value="NADH Oxidase"/>
    <property type="match status" value="1"/>
</dbReference>
<protein>
    <submittedName>
        <fullName evidence="2">Nitroreductase family protein</fullName>
    </submittedName>
</protein>
<organism evidence="2 3">
    <name type="scientific">Breznakiella homolactica</name>
    <dbReference type="NCBI Taxonomy" id="2798577"/>
    <lineage>
        <taxon>Bacteria</taxon>
        <taxon>Pseudomonadati</taxon>
        <taxon>Spirochaetota</taxon>
        <taxon>Spirochaetia</taxon>
        <taxon>Spirochaetales</taxon>
        <taxon>Breznakiellaceae</taxon>
        <taxon>Breznakiella</taxon>
    </lineage>
</organism>
<dbReference type="InterPro" id="IPR000415">
    <property type="entry name" value="Nitroreductase-like"/>
</dbReference>
<evidence type="ECO:0000313" key="3">
    <source>
        <dbReference type="Proteomes" id="UP000595917"/>
    </source>
</evidence>
<dbReference type="SUPFAM" id="SSF55469">
    <property type="entry name" value="FMN-dependent nitroreductase-like"/>
    <property type="match status" value="1"/>
</dbReference>
<sequence>MTNIFKRRSVRKFLPQPVEQGKITRILHAAMEAPSAINLRPWEFLVVTDAAARKDISRMSPYAGPAEHAPVIIAVCVDLTAAKPRENGANWWIQDLSAATENMLLQIVDEDLGGVWLGWYPDGERVRAFSGRFSLPSRIIPFSLVALGYPEKQPEMVNRFDVSRVHYEKYSPPA</sequence>
<dbReference type="InterPro" id="IPR050627">
    <property type="entry name" value="Nitroreductase/BluB"/>
</dbReference>
<accession>A0A7T7XMP0</accession>
<gene>
    <name evidence="2" type="ORF">JFL75_19645</name>
</gene>
<feature type="domain" description="Nitroreductase" evidence="1">
    <location>
        <begin position="66"/>
        <end position="149"/>
    </location>
</feature>
<proteinExistence type="predicted"/>
<dbReference type="PANTHER" id="PTHR23026:SF123">
    <property type="entry name" value="NAD(P)H NITROREDUCTASE RV3131-RELATED"/>
    <property type="match status" value="1"/>
</dbReference>
<dbReference type="AlphaFoldDB" id="A0A7T7XMP0"/>
<evidence type="ECO:0000259" key="1">
    <source>
        <dbReference type="Pfam" id="PF00881"/>
    </source>
</evidence>
<dbReference type="InterPro" id="IPR029479">
    <property type="entry name" value="Nitroreductase"/>
</dbReference>
<dbReference type="GO" id="GO:0016491">
    <property type="term" value="F:oxidoreductase activity"/>
    <property type="evidence" value="ECO:0007669"/>
    <property type="project" value="InterPro"/>
</dbReference>
<dbReference type="KEGG" id="bhc:JFL75_19645"/>
<dbReference type="Pfam" id="PF00881">
    <property type="entry name" value="Nitroreductase"/>
    <property type="match status" value="2"/>
</dbReference>
<feature type="domain" description="Nitroreductase" evidence="1">
    <location>
        <begin position="4"/>
        <end position="57"/>
    </location>
</feature>
<dbReference type="PANTHER" id="PTHR23026">
    <property type="entry name" value="NADPH NITROREDUCTASE"/>
    <property type="match status" value="1"/>
</dbReference>
<reference evidence="2" key="1">
    <citation type="submission" date="2021-01" db="EMBL/GenBank/DDBJ databases">
        <title>Description of Breznakiella homolactica.</title>
        <authorList>
            <person name="Song Y."/>
            <person name="Brune A."/>
        </authorList>
    </citation>
    <scope>NUCLEOTIDE SEQUENCE</scope>
    <source>
        <strain evidence="2">RmG30</strain>
    </source>
</reference>
<dbReference type="EMBL" id="CP067089">
    <property type="protein sequence ID" value="QQO09116.1"/>
    <property type="molecule type" value="Genomic_DNA"/>
</dbReference>
<evidence type="ECO:0000313" key="2">
    <source>
        <dbReference type="EMBL" id="QQO09116.1"/>
    </source>
</evidence>
<dbReference type="RefSeq" id="WP_215626421.1">
    <property type="nucleotide sequence ID" value="NZ_CP067089.2"/>
</dbReference>
<dbReference type="CDD" id="cd02150">
    <property type="entry name" value="nitroreductase"/>
    <property type="match status" value="1"/>
</dbReference>
<dbReference type="Proteomes" id="UP000595917">
    <property type="component" value="Chromosome"/>
</dbReference>
<keyword evidence="3" id="KW-1185">Reference proteome</keyword>
<name>A0A7T7XMP0_9SPIR</name>